<reference evidence="1 2" key="1">
    <citation type="submission" date="2020-06" db="EMBL/GenBank/DDBJ databases">
        <authorList>
            <person name="Li R."/>
            <person name="Bekaert M."/>
        </authorList>
    </citation>
    <scope>NUCLEOTIDE SEQUENCE [LARGE SCALE GENOMIC DNA]</scope>
    <source>
        <strain evidence="2">wild</strain>
    </source>
</reference>
<keyword evidence="2" id="KW-1185">Reference proteome</keyword>
<organism evidence="1 2">
    <name type="scientific">Mytilus coruscus</name>
    <name type="common">Sea mussel</name>
    <dbReference type="NCBI Taxonomy" id="42192"/>
    <lineage>
        <taxon>Eukaryota</taxon>
        <taxon>Metazoa</taxon>
        <taxon>Spiralia</taxon>
        <taxon>Lophotrochozoa</taxon>
        <taxon>Mollusca</taxon>
        <taxon>Bivalvia</taxon>
        <taxon>Autobranchia</taxon>
        <taxon>Pteriomorphia</taxon>
        <taxon>Mytilida</taxon>
        <taxon>Mytiloidea</taxon>
        <taxon>Mytilidae</taxon>
        <taxon>Mytilinae</taxon>
        <taxon>Mytilus</taxon>
    </lineage>
</organism>
<dbReference type="Proteomes" id="UP000507470">
    <property type="component" value="Unassembled WGS sequence"/>
</dbReference>
<protein>
    <recommendedName>
        <fullName evidence="3">DZIP3-like HEPN domain-containing protein</fullName>
    </recommendedName>
</protein>
<evidence type="ECO:0008006" key="3">
    <source>
        <dbReference type="Google" id="ProtNLM"/>
    </source>
</evidence>
<dbReference type="EMBL" id="CACVKT020005131">
    <property type="protein sequence ID" value="CAC5393326.1"/>
    <property type="molecule type" value="Genomic_DNA"/>
</dbReference>
<evidence type="ECO:0000313" key="2">
    <source>
        <dbReference type="Proteomes" id="UP000507470"/>
    </source>
</evidence>
<dbReference type="OrthoDB" id="6103839at2759"/>
<accession>A0A6J8CDA5</accession>
<proteinExistence type="predicted"/>
<sequence length="372" mass="43636">MAPQDKHNYFKLVALIVDIACCVSWKYIKEKILGPDSFETFLNKEKHKLVHIYETCECCECMYGKITGERLISRKQLLILYKSEERNKVRAHKKYARGKLTNICICNYSAIANIDVKVVDITLANYIIQKCGKHELGIDNWIEQIKDVRNKVFHLSDIQTMTDDMFSRRWTKLEGSILGIAKMIKNTYAEETNRKIVRTKNLTIIDGYMLKYEILCHDYWKNKCAEFERSQIEEIEKKAKVLHTNFPKVFTENMERNCQKTMQEIQSLKTIVDNINILIKVFGKCEDMKTLNDTELVKEENQIEMNSEDDIEHVEQAANLSVIYDGDTPTEIELDGRHGVKLVIQRKLDLLLNDTLRVKENQHKKLYHEYVP</sequence>
<name>A0A6J8CDA5_MYTCO</name>
<gene>
    <name evidence="1" type="ORF">MCOR_28196</name>
</gene>
<dbReference type="AlphaFoldDB" id="A0A6J8CDA5"/>
<evidence type="ECO:0000313" key="1">
    <source>
        <dbReference type="EMBL" id="CAC5393326.1"/>
    </source>
</evidence>